<protein>
    <submittedName>
        <fullName evidence="1">Uncharacterized protein</fullName>
    </submittedName>
</protein>
<name>A0A0V0R9Z2_9BILA</name>
<comment type="caution">
    <text evidence="1">The sequence shown here is derived from an EMBL/GenBank/DDBJ whole genome shotgun (WGS) entry which is preliminary data.</text>
</comment>
<dbReference type="OrthoDB" id="10409340at2759"/>
<dbReference type="EMBL" id="JYDL01002612">
    <property type="protein sequence ID" value="KRX11308.1"/>
    <property type="molecule type" value="Genomic_DNA"/>
</dbReference>
<evidence type="ECO:0000313" key="2">
    <source>
        <dbReference type="Proteomes" id="UP000054630"/>
    </source>
</evidence>
<reference evidence="1 2" key="1">
    <citation type="submission" date="2015-01" db="EMBL/GenBank/DDBJ databases">
        <title>Evolution of Trichinella species and genotypes.</title>
        <authorList>
            <person name="Korhonen P.K."/>
            <person name="Edoardo P."/>
            <person name="Giuseppe L.R."/>
            <person name="Gasser R.B."/>
        </authorList>
    </citation>
    <scope>NUCLEOTIDE SEQUENCE [LARGE SCALE GENOMIC DNA]</scope>
    <source>
        <strain evidence="1">ISS37</strain>
    </source>
</reference>
<dbReference type="AlphaFoldDB" id="A0A0V0R9Z2"/>
<gene>
    <name evidence="1" type="ORF">T07_3064</name>
</gene>
<feature type="non-terminal residue" evidence="1">
    <location>
        <position position="47"/>
    </location>
</feature>
<proteinExistence type="predicted"/>
<dbReference type="Proteomes" id="UP000054630">
    <property type="component" value="Unassembled WGS sequence"/>
</dbReference>
<evidence type="ECO:0000313" key="1">
    <source>
        <dbReference type="EMBL" id="KRX11308.1"/>
    </source>
</evidence>
<accession>A0A0V0R9Z2</accession>
<keyword evidence="2" id="KW-1185">Reference proteome</keyword>
<sequence>MSSHEACTNANQCSSAVLMAFFSRPSVPLLIINSKKEFDIVYDSNEI</sequence>
<organism evidence="1 2">
    <name type="scientific">Trichinella nelsoni</name>
    <dbReference type="NCBI Taxonomy" id="6336"/>
    <lineage>
        <taxon>Eukaryota</taxon>
        <taxon>Metazoa</taxon>
        <taxon>Ecdysozoa</taxon>
        <taxon>Nematoda</taxon>
        <taxon>Enoplea</taxon>
        <taxon>Dorylaimia</taxon>
        <taxon>Trichinellida</taxon>
        <taxon>Trichinellidae</taxon>
        <taxon>Trichinella</taxon>
    </lineage>
</organism>